<evidence type="ECO:0000313" key="1">
    <source>
        <dbReference type="EMBL" id="ERM82001.1"/>
    </source>
</evidence>
<protein>
    <submittedName>
        <fullName evidence="1">Uncharacterized protein</fullName>
    </submittedName>
</protein>
<comment type="caution">
    <text evidence="1">The sequence shown here is derived from an EMBL/GenBank/DDBJ whole genome shotgun (WGS) entry which is preliminary data.</text>
</comment>
<name>U5BZA7_9BACT</name>
<evidence type="ECO:0000313" key="2">
    <source>
        <dbReference type="Proteomes" id="UP000016843"/>
    </source>
</evidence>
<reference evidence="1 2" key="1">
    <citation type="journal article" date="2013" name="Genome Announc.">
        <title>Draft Genome Sequence of the Psychrophilic and Alkaliphilic Rhodonellum psychrophilum Strain GCM71T.</title>
        <authorList>
            <person name="Hauptmann A.L."/>
            <person name="Glaring M.A."/>
            <person name="Hallin P.F."/>
            <person name="Prieme A."/>
            <person name="Stougaard P."/>
        </authorList>
    </citation>
    <scope>NUCLEOTIDE SEQUENCE [LARGE SCALE GENOMIC DNA]</scope>
    <source>
        <strain evidence="1 2">GCM71</strain>
    </source>
</reference>
<sequence>MALFSYSFNTHREPYCISIFKDRKIYHSDIQFFTILKTFGKYNPSFGQKTTGFIPNAFFNLKIQGKFKSNKSKKS</sequence>
<proteinExistence type="predicted"/>
<gene>
    <name evidence="1" type="ORF">P872_07550</name>
</gene>
<dbReference type="EMBL" id="AWXR01000035">
    <property type="protein sequence ID" value="ERM82001.1"/>
    <property type="molecule type" value="Genomic_DNA"/>
</dbReference>
<keyword evidence="2" id="KW-1185">Reference proteome</keyword>
<accession>U5BZA7</accession>
<dbReference type="Proteomes" id="UP000016843">
    <property type="component" value="Unassembled WGS sequence"/>
</dbReference>
<organism evidence="1 2">
    <name type="scientific">Rhodonellum psychrophilum GCM71 = DSM 17998</name>
    <dbReference type="NCBI Taxonomy" id="1123057"/>
    <lineage>
        <taxon>Bacteria</taxon>
        <taxon>Pseudomonadati</taxon>
        <taxon>Bacteroidota</taxon>
        <taxon>Cytophagia</taxon>
        <taxon>Cytophagales</taxon>
        <taxon>Cytophagaceae</taxon>
        <taxon>Rhodonellum</taxon>
    </lineage>
</organism>
<dbReference type="AlphaFoldDB" id="U5BZA7"/>